<evidence type="ECO:0000313" key="4">
    <source>
        <dbReference type="Proteomes" id="UP000032305"/>
    </source>
</evidence>
<dbReference type="GO" id="GO:0035438">
    <property type="term" value="F:cyclic-di-GMP binding"/>
    <property type="evidence" value="ECO:0007669"/>
    <property type="project" value="InterPro"/>
</dbReference>
<dbReference type="AlphaFoldDB" id="A0A0A1W8N8"/>
<dbReference type="SUPFAM" id="SSF141371">
    <property type="entry name" value="PilZ domain-like"/>
    <property type="match status" value="1"/>
</dbReference>
<protein>
    <recommendedName>
        <fullName evidence="2">PilZ domain-containing protein</fullName>
    </recommendedName>
</protein>
<dbReference type="Pfam" id="PF07238">
    <property type="entry name" value="PilZ"/>
    <property type="match status" value="1"/>
</dbReference>
<evidence type="ECO:0000313" key="3">
    <source>
        <dbReference type="EMBL" id="GAM01279.1"/>
    </source>
</evidence>
<feature type="compositionally biased region" description="Low complexity" evidence="1">
    <location>
        <begin position="1"/>
        <end position="11"/>
    </location>
</feature>
<evidence type="ECO:0000256" key="1">
    <source>
        <dbReference type="SAM" id="MobiDB-lite"/>
    </source>
</evidence>
<dbReference type="InterPro" id="IPR009875">
    <property type="entry name" value="PilZ_domain"/>
</dbReference>
<accession>A0A0A1W8N8</accession>
<reference evidence="3 4" key="1">
    <citation type="submission" date="2014-11" db="EMBL/GenBank/DDBJ databases">
        <title>Whole genome shotgun sequence of Sphingomonas parapaucimobilis NBRC 15100.</title>
        <authorList>
            <person name="Katano-Makiyama Y."/>
            <person name="Hosoyama A."/>
            <person name="Hashimoto M."/>
            <person name="Hosoyama Y."/>
            <person name="Noguchi M."/>
            <person name="Numata M."/>
            <person name="Tsuchikane K."/>
            <person name="Hirakata S."/>
            <person name="Uohara A."/>
            <person name="Shimodaira J."/>
            <person name="Ohji S."/>
            <person name="Ichikawa N."/>
            <person name="Kimura A."/>
            <person name="Yamazoe A."/>
            <person name="Fujita N."/>
        </authorList>
    </citation>
    <scope>NUCLEOTIDE SEQUENCE [LARGE SCALE GENOMIC DNA]</scope>
    <source>
        <strain evidence="3 4">NBRC 15100</strain>
    </source>
</reference>
<dbReference type="RefSeq" id="WP_042487712.1">
    <property type="nucleotide sequence ID" value="NZ_BBPI01000059.1"/>
</dbReference>
<feature type="region of interest" description="Disordered" evidence="1">
    <location>
        <begin position="1"/>
        <end position="25"/>
    </location>
</feature>
<organism evidence="3 4">
    <name type="scientific">Sphingomonas parapaucimobilis NBRC 15100</name>
    <dbReference type="NCBI Taxonomy" id="1219049"/>
    <lineage>
        <taxon>Bacteria</taxon>
        <taxon>Pseudomonadati</taxon>
        <taxon>Pseudomonadota</taxon>
        <taxon>Alphaproteobacteria</taxon>
        <taxon>Sphingomonadales</taxon>
        <taxon>Sphingomonadaceae</taxon>
        <taxon>Sphingomonas</taxon>
    </lineage>
</organism>
<name>A0A0A1W8N8_9SPHN</name>
<dbReference type="EMBL" id="BBPI01000059">
    <property type="protein sequence ID" value="GAM01279.1"/>
    <property type="molecule type" value="Genomic_DNA"/>
</dbReference>
<evidence type="ECO:0000259" key="2">
    <source>
        <dbReference type="Pfam" id="PF07238"/>
    </source>
</evidence>
<dbReference type="Gene3D" id="2.40.10.220">
    <property type="entry name" value="predicted glycosyltransferase like domains"/>
    <property type="match status" value="1"/>
</dbReference>
<sequence length="105" mass="11737">MFAAEFEPAEFANRRRSPRTATALDTEMGRGGLDRALCRVTDISISGARLQTYTELRRGLKIWLRLPHVGEIEAKIVWASDFAAGCHFQTPLTREAFDILAPMTA</sequence>
<dbReference type="OrthoDB" id="9795572at2"/>
<dbReference type="Proteomes" id="UP000032305">
    <property type="component" value="Unassembled WGS sequence"/>
</dbReference>
<comment type="caution">
    <text evidence="3">The sequence shown here is derived from an EMBL/GenBank/DDBJ whole genome shotgun (WGS) entry which is preliminary data.</text>
</comment>
<keyword evidence="4" id="KW-1185">Reference proteome</keyword>
<dbReference type="eggNOG" id="ENOG5031BE8">
    <property type="taxonomic scope" value="Bacteria"/>
</dbReference>
<feature type="domain" description="PilZ" evidence="2">
    <location>
        <begin position="13"/>
        <end position="98"/>
    </location>
</feature>
<proteinExistence type="predicted"/>
<gene>
    <name evidence="3" type="ORF">SP5_059_00190</name>
</gene>